<dbReference type="InterPro" id="IPR012674">
    <property type="entry name" value="Calycin"/>
</dbReference>
<keyword evidence="3 5" id="KW-0732">Signal</keyword>
<evidence type="ECO:0000256" key="3">
    <source>
        <dbReference type="ARBA" id="ARBA00022729"/>
    </source>
</evidence>
<sequence>MELVHVAVVVLSLLSAGQSSPVTSCESLTQPLDFQGRDQLLGRWTYLGESTDMLGTRALTKMFMETSWLNFTAGDNSDTINTFQSQKMLGLCFSVSYKHTLKNNTLSMVQPYSGSGILLNTGCPDCLVLYSNYTIGQSSYKVLQLLSKRAKVSAAELEEFKKQAECLSLSSPVFLDSEKGFCSDESVSQQKTIDLSDTMNNITSDQLSQLDKILRSQGGVKTLMEMLTSAVGQINPN</sequence>
<evidence type="ECO:0000313" key="7">
    <source>
        <dbReference type="RefSeq" id="XP_008274205.1"/>
    </source>
</evidence>
<evidence type="ECO:0000313" key="6">
    <source>
        <dbReference type="Proteomes" id="UP000694891"/>
    </source>
</evidence>
<evidence type="ECO:0000256" key="2">
    <source>
        <dbReference type="ARBA" id="ARBA00022525"/>
    </source>
</evidence>
<accession>A0A9Y4JFC0</accession>
<name>A0A9Y4JFC0_9TELE</name>
<keyword evidence="6" id="KW-1185">Reference proteome</keyword>
<evidence type="ECO:0000256" key="4">
    <source>
        <dbReference type="ARBA" id="ARBA00023180"/>
    </source>
</evidence>
<reference evidence="7" key="1">
    <citation type="submission" date="2025-08" db="UniProtKB">
        <authorList>
            <consortium name="RefSeq"/>
        </authorList>
    </citation>
    <scope>IDENTIFICATION</scope>
</reference>
<dbReference type="Proteomes" id="UP000694891">
    <property type="component" value="Unplaced"/>
</dbReference>
<dbReference type="PANTHER" id="PTHR11967:SF2">
    <property type="entry name" value="ALPHA-1-ACID GLYCOPROTEIN 1"/>
    <property type="match status" value="1"/>
</dbReference>
<dbReference type="AlphaFoldDB" id="A0A9Y4JFC0"/>
<protein>
    <submittedName>
        <fullName evidence="7">Uncharacterized protein LOC103353161</fullName>
    </submittedName>
</protein>
<dbReference type="SUPFAM" id="SSF50814">
    <property type="entry name" value="Lipocalins"/>
    <property type="match status" value="1"/>
</dbReference>
<keyword evidence="4" id="KW-0325">Glycoprotein</keyword>
<dbReference type="RefSeq" id="XP_008274205.1">
    <property type="nucleotide sequence ID" value="XM_008275983.1"/>
</dbReference>
<dbReference type="PANTHER" id="PTHR11967">
    <property type="entry name" value="ALPHA-1-ACID GLYCOPROTEIN"/>
    <property type="match status" value="1"/>
</dbReference>
<feature type="signal peptide" evidence="5">
    <location>
        <begin position="1"/>
        <end position="19"/>
    </location>
</feature>
<dbReference type="GeneID" id="103353161"/>
<evidence type="ECO:0000256" key="1">
    <source>
        <dbReference type="ARBA" id="ARBA00004613"/>
    </source>
</evidence>
<keyword evidence="2" id="KW-0964">Secreted</keyword>
<evidence type="ECO:0000256" key="5">
    <source>
        <dbReference type="SAM" id="SignalP"/>
    </source>
</evidence>
<dbReference type="Gene3D" id="2.40.128.20">
    <property type="match status" value="1"/>
</dbReference>
<comment type="subcellular location">
    <subcellularLocation>
        <location evidence="1">Secreted</location>
    </subcellularLocation>
</comment>
<organism evidence="6 7">
    <name type="scientific">Stegastes partitus</name>
    <name type="common">bicolor damselfish</name>
    <dbReference type="NCBI Taxonomy" id="144197"/>
    <lineage>
        <taxon>Eukaryota</taxon>
        <taxon>Metazoa</taxon>
        <taxon>Chordata</taxon>
        <taxon>Craniata</taxon>
        <taxon>Vertebrata</taxon>
        <taxon>Euteleostomi</taxon>
        <taxon>Actinopterygii</taxon>
        <taxon>Neopterygii</taxon>
        <taxon>Teleostei</taxon>
        <taxon>Neoteleostei</taxon>
        <taxon>Acanthomorphata</taxon>
        <taxon>Ovalentaria</taxon>
        <taxon>Pomacentridae</taxon>
        <taxon>Stegastes</taxon>
    </lineage>
</organism>
<dbReference type="GO" id="GO:0005576">
    <property type="term" value="C:extracellular region"/>
    <property type="evidence" value="ECO:0007669"/>
    <property type="project" value="UniProtKB-SubCell"/>
</dbReference>
<proteinExistence type="predicted"/>
<feature type="chain" id="PRO_5041207456" evidence="5">
    <location>
        <begin position="20"/>
        <end position="237"/>
    </location>
</feature>
<gene>
    <name evidence="7" type="primary">LOC103353161</name>
</gene>